<keyword evidence="1" id="KW-0805">Transcription regulation</keyword>
<dbReference type="AlphaFoldDB" id="A0A1T4NBP6"/>
<dbReference type="Proteomes" id="UP000190637">
    <property type="component" value="Unassembled WGS sequence"/>
</dbReference>
<keyword evidence="2 5" id="KW-0238">DNA-binding</keyword>
<evidence type="ECO:0000256" key="2">
    <source>
        <dbReference type="ARBA" id="ARBA00023125"/>
    </source>
</evidence>
<dbReference type="STRING" id="1122192.SAMN02745673_01375"/>
<dbReference type="PRINTS" id="PR00598">
    <property type="entry name" value="HTHMARR"/>
</dbReference>
<dbReference type="PANTHER" id="PTHR42756:SF1">
    <property type="entry name" value="TRANSCRIPTIONAL REPRESSOR OF EMRAB OPERON"/>
    <property type="match status" value="1"/>
</dbReference>
<dbReference type="RefSeq" id="WP_159457228.1">
    <property type="nucleotide sequence ID" value="NZ_FUWS01000003.1"/>
</dbReference>
<name>A0A1T4NBP6_9ACTN</name>
<evidence type="ECO:0000313" key="5">
    <source>
        <dbReference type="EMBL" id="SJZ76699.1"/>
    </source>
</evidence>
<dbReference type="SMART" id="SM00347">
    <property type="entry name" value="HTH_MARR"/>
    <property type="match status" value="1"/>
</dbReference>
<sequence>MRSSEQALAGDREATSGEAVVSLLARVTRVAVRELDAELRPHNLRSRDVGVLTLIESAGPRSQQDIGRELGIDRTSMVGIIDHLTGLGLVERVRDPHDRRRYAVSLTAEGERLQREVLRPLGAGVDARLLAGLDSAQRTVLRQTLELLARGDDHGNGQT</sequence>
<evidence type="ECO:0000259" key="4">
    <source>
        <dbReference type="PROSITE" id="PS50995"/>
    </source>
</evidence>
<evidence type="ECO:0000256" key="1">
    <source>
        <dbReference type="ARBA" id="ARBA00023015"/>
    </source>
</evidence>
<evidence type="ECO:0000313" key="6">
    <source>
        <dbReference type="Proteomes" id="UP000190637"/>
    </source>
</evidence>
<dbReference type="Gene3D" id="1.10.10.10">
    <property type="entry name" value="Winged helix-like DNA-binding domain superfamily/Winged helix DNA-binding domain"/>
    <property type="match status" value="1"/>
</dbReference>
<evidence type="ECO:0000256" key="3">
    <source>
        <dbReference type="ARBA" id="ARBA00023163"/>
    </source>
</evidence>
<dbReference type="InterPro" id="IPR036390">
    <property type="entry name" value="WH_DNA-bd_sf"/>
</dbReference>
<dbReference type="InterPro" id="IPR000835">
    <property type="entry name" value="HTH_MarR-typ"/>
</dbReference>
<proteinExistence type="predicted"/>
<dbReference type="SUPFAM" id="SSF46785">
    <property type="entry name" value="Winged helix' DNA-binding domain"/>
    <property type="match status" value="1"/>
</dbReference>
<dbReference type="Pfam" id="PF12802">
    <property type="entry name" value="MarR_2"/>
    <property type="match status" value="1"/>
</dbReference>
<keyword evidence="3" id="KW-0804">Transcription</keyword>
<dbReference type="OrthoDB" id="4462574at2"/>
<dbReference type="PROSITE" id="PS50995">
    <property type="entry name" value="HTH_MARR_2"/>
    <property type="match status" value="1"/>
</dbReference>
<keyword evidence="6" id="KW-1185">Reference proteome</keyword>
<protein>
    <submittedName>
        <fullName evidence="5">DNA-binding transcriptional regulator, MarR family</fullName>
    </submittedName>
</protein>
<reference evidence="5 6" key="1">
    <citation type="submission" date="2017-02" db="EMBL/GenBank/DDBJ databases">
        <authorList>
            <person name="Peterson S.W."/>
        </authorList>
    </citation>
    <scope>NUCLEOTIDE SEQUENCE [LARGE SCALE GENOMIC DNA]</scope>
    <source>
        <strain evidence="5 6">DSM 45154</strain>
    </source>
</reference>
<accession>A0A1T4NBP6</accession>
<dbReference type="GO" id="GO:0003677">
    <property type="term" value="F:DNA binding"/>
    <property type="evidence" value="ECO:0007669"/>
    <property type="project" value="UniProtKB-KW"/>
</dbReference>
<dbReference type="EMBL" id="FUWS01000003">
    <property type="protein sequence ID" value="SJZ76699.1"/>
    <property type="molecule type" value="Genomic_DNA"/>
</dbReference>
<gene>
    <name evidence="5" type="ORF">SAMN02745673_01375</name>
</gene>
<dbReference type="PANTHER" id="PTHR42756">
    <property type="entry name" value="TRANSCRIPTIONAL REGULATOR, MARR"/>
    <property type="match status" value="1"/>
</dbReference>
<feature type="domain" description="HTH marR-type" evidence="4">
    <location>
        <begin position="17"/>
        <end position="150"/>
    </location>
</feature>
<organism evidence="5 6">
    <name type="scientific">Marinactinospora thermotolerans DSM 45154</name>
    <dbReference type="NCBI Taxonomy" id="1122192"/>
    <lineage>
        <taxon>Bacteria</taxon>
        <taxon>Bacillati</taxon>
        <taxon>Actinomycetota</taxon>
        <taxon>Actinomycetes</taxon>
        <taxon>Streptosporangiales</taxon>
        <taxon>Nocardiopsidaceae</taxon>
        <taxon>Marinactinospora</taxon>
    </lineage>
</organism>
<dbReference type="GO" id="GO:0003700">
    <property type="term" value="F:DNA-binding transcription factor activity"/>
    <property type="evidence" value="ECO:0007669"/>
    <property type="project" value="InterPro"/>
</dbReference>
<dbReference type="InterPro" id="IPR036388">
    <property type="entry name" value="WH-like_DNA-bd_sf"/>
</dbReference>